<sequence>MGDVNDKTERRIQGEAGGDAAGDAAPDGEERAPARGPAHGRKGAAPKPGDAARKMRAMFKG</sequence>
<accession>A0ABR9JKR0</accession>
<comment type="caution">
    <text evidence="2">The sequence shown here is derived from an EMBL/GenBank/DDBJ whole genome shotgun (WGS) entry which is preliminary data.</text>
</comment>
<name>A0ABR9JKR0_9ACTN</name>
<dbReference type="EMBL" id="JADBDZ010000001">
    <property type="protein sequence ID" value="MBE1531018.1"/>
    <property type="molecule type" value="Genomic_DNA"/>
</dbReference>
<organism evidence="2 3">
    <name type="scientific">Actinomadura algeriensis</name>
    <dbReference type="NCBI Taxonomy" id="1679523"/>
    <lineage>
        <taxon>Bacteria</taxon>
        <taxon>Bacillati</taxon>
        <taxon>Actinomycetota</taxon>
        <taxon>Actinomycetes</taxon>
        <taxon>Streptosporangiales</taxon>
        <taxon>Thermomonosporaceae</taxon>
        <taxon>Actinomadura</taxon>
    </lineage>
</organism>
<protein>
    <submittedName>
        <fullName evidence="2">Uncharacterized protein</fullName>
    </submittedName>
</protein>
<dbReference type="Proteomes" id="UP000627838">
    <property type="component" value="Unassembled WGS sequence"/>
</dbReference>
<proteinExistence type="predicted"/>
<feature type="compositionally biased region" description="Basic and acidic residues" evidence="1">
    <location>
        <begin position="1"/>
        <end position="13"/>
    </location>
</feature>
<keyword evidence="3" id="KW-1185">Reference proteome</keyword>
<feature type="region of interest" description="Disordered" evidence="1">
    <location>
        <begin position="1"/>
        <end position="61"/>
    </location>
</feature>
<gene>
    <name evidence="2" type="ORF">H4W34_000851</name>
</gene>
<reference evidence="2 3" key="1">
    <citation type="submission" date="2020-10" db="EMBL/GenBank/DDBJ databases">
        <title>Sequencing the genomes of 1000 actinobacteria strains.</title>
        <authorList>
            <person name="Klenk H.-P."/>
        </authorList>
    </citation>
    <scope>NUCLEOTIDE SEQUENCE [LARGE SCALE GENOMIC DNA]</scope>
    <source>
        <strain evidence="2 3">DSM 46744</strain>
    </source>
</reference>
<evidence type="ECO:0000313" key="2">
    <source>
        <dbReference type="EMBL" id="MBE1531018.1"/>
    </source>
</evidence>
<evidence type="ECO:0000313" key="3">
    <source>
        <dbReference type="Proteomes" id="UP000627838"/>
    </source>
</evidence>
<evidence type="ECO:0000256" key="1">
    <source>
        <dbReference type="SAM" id="MobiDB-lite"/>
    </source>
</evidence>
<dbReference type="RefSeq" id="WP_192757950.1">
    <property type="nucleotide sequence ID" value="NZ_JADBDZ010000001.1"/>
</dbReference>